<feature type="transmembrane region" description="Helical" evidence="2">
    <location>
        <begin position="21"/>
        <end position="40"/>
    </location>
</feature>
<feature type="transmembrane region" description="Helical" evidence="2">
    <location>
        <begin position="77"/>
        <end position="97"/>
    </location>
</feature>
<feature type="region of interest" description="Disordered" evidence="1">
    <location>
        <begin position="167"/>
        <end position="187"/>
    </location>
</feature>
<keyword evidence="2" id="KW-1133">Transmembrane helix</keyword>
<evidence type="ECO:0000256" key="2">
    <source>
        <dbReference type="SAM" id="Phobius"/>
    </source>
</evidence>
<evidence type="ECO:0000313" key="3">
    <source>
        <dbReference type="EMBL" id="CRL25558.1"/>
    </source>
</evidence>
<sequence>MGFIIRDLWTTETSGPRTACRAFDVLIAVIGIICIAAGTTYQASGVIYYVILAVTTIWSALVSIFSRTERIIHPGFAIALDFALAVVHVFFGSLNAIAASGYSYGRGNAVVAVFLLVAGGLHLLFFVLACRDLHVRRRSTTTGTAKDDFERAPDYYETAHGNAHEITSEPAHDMSRAVKDDPKTAAV</sequence>
<dbReference type="Proteomes" id="UP000053732">
    <property type="component" value="Unassembled WGS sequence"/>
</dbReference>
<keyword evidence="2" id="KW-0812">Transmembrane</keyword>
<reference evidence="3 4" key="1">
    <citation type="journal article" date="2014" name="Nat. Commun.">
        <title>Multiple recent horizontal transfers of a large genomic region in cheese making fungi.</title>
        <authorList>
            <person name="Cheeseman K."/>
            <person name="Ropars J."/>
            <person name="Renault P."/>
            <person name="Dupont J."/>
            <person name="Gouzy J."/>
            <person name="Branca A."/>
            <person name="Abraham A.L."/>
            <person name="Ceppi M."/>
            <person name="Conseiller E."/>
            <person name="Debuchy R."/>
            <person name="Malagnac F."/>
            <person name="Goarin A."/>
            <person name="Silar P."/>
            <person name="Lacoste S."/>
            <person name="Sallet E."/>
            <person name="Bensimon A."/>
            <person name="Giraud T."/>
            <person name="Brygoo Y."/>
        </authorList>
    </citation>
    <scope>NUCLEOTIDE SEQUENCE [LARGE SCALE GENOMIC DNA]</scope>
    <source>
        <strain evidence="4">FM 013</strain>
    </source>
</reference>
<feature type="transmembrane region" description="Helical" evidence="2">
    <location>
        <begin position="46"/>
        <end position="65"/>
    </location>
</feature>
<dbReference type="AlphaFoldDB" id="A0A0G4PGW6"/>
<keyword evidence="4" id="KW-1185">Reference proteome</keyword>
<evidence type="ECO:0000256" key="1">
    <source>
        <dbReference type="SAM" id="MobiDB-lite"/>
    </source>
</evidence>
<evidence type="ECO:0000313" key="4">
    <source>
        <dbReference type="Proteomes" id="UP000053732"/>
    </source>
</evidence>
<feature type="transmembrane region" description="Helical" evidence="2">
    <location>
        <begin position="109"/>
        <end position="130"/>
    </location>
</feature>
<gene>
    <name evidence="3" type="ORF">PCAMFM013_S015g000144</name>
</gene>
<protein>
    <submittedName>
        <fullName evidence="3">Str. FM013</fullName>
    </submittedName>
</protein>
<proteinExistence type="predicted"/>
<accession>A0A0G4PGW6</accession>
<organism evidence="3 4">
    <name type="scientific">Penicillium camemberti (strain FM 013)</name>
    <dbReference type="NCBI Taxonomy" id="1429867"/>
    <lineage>
        <taxon>Eukaryota</taxon>
        <taxon>Fungi</taxon>
        <taxon>Dikarya</taxon>
        <taxon>Ascomycota</taxon>
        <taxon>Pezizomycotina</taxon>
        <taxon>Eurotiomycetes</taxon>
        <taxon>Eurotiomycetidae</taxon>
        <taxon>Eurotiales</taxon>
        <taxon>Aspergillaceae</taxon>
        <taxon>Penicillium</taxon>
    </lineage>
</organism>
<keyword evidence="2" id="KW-0472">Membrane</keyword>
<name>A0A0G4PGW6_PENC3</name>
<dbReference type="EMBL" id="HG793148">
    <property type="protein sequence ID" value="CRL25558.1"/>
    <property type="molecule type" value="Genomic_DNA"/>
</dbReference>